<dbReference type="GO" id="GO:0097546">
    <property type="term" value="C:ciliary base"/>
    <property type="evidence" value="ECO:0007669"/>
    <property type="project" value="TreeGrafter"/>
</dbReference>
<keyword evidence="9" id="KW-1185">Reference proteome</keyword>
<comment type="subcellular location">
    <subcellularLocation>
        <location evidence="1">Cell projection</location>
        <location evidence="1">Cilium</location>
    </subcellularLocation>
</comment>
<evidence type="ECO:0000256" key="2">
    <source>
        <dbReference type="ARBA" id="ARBA00007834"/>
    </source>
</evidence>
<organism evidence="8 9">
    <name type="scientific">Symbiodinium microadriaticum</name>
    <name type="common">Dinoflagellate</name>
    <name type="synonym">Zooxanthella microadriatica</name>
    <dbReference type="NCBI Taxonomy" id="2951"/>
    <lineage>
        <taxon>Eukaryota</taxon>
        <taxon>Sar</taxon>
        <taxon>Alveolata</taxon>
        <taxon>Dinophyceae</taxon>
        <taxon>Suessiales</taxon>
        <taxon>Symbiodiniaceae</taxon>
        <taxon>Symbiodinium</taxon>
    </lineage>
</organism>
<dbReference type="PANTHER" id="PTHR14781:SF0">
    <property type="entry name" value="INTRAFLAGELLAR TRANSPORT PROTEIN 56"/>
    <property type="match status" value="1"/>
</dbReference>
<evidence type="ECO:0000256" key="1">
    <source>
        <dbReference type="ARBA" id="ARBA00004138"/>
    </source>
</evidence>
<dbReference type="GO" id="GO:0036064">
    <property type="term" value="C:ciliary basal body"/>
    <property type="evidence" value="ECO:0007669"/>
    <property type="project" value="TreeGrafter"/>
</dbReference>
<accession>A0A1Q9CWD7</accession>
<evidence type="ECO:0000256" key="7">
    <source>
        <dbReference type="PROSITE-ProRule" id="PRU00339"/>
    </source>
</evidence>
<dbReference type="SUPFAM" id="SSF48452">
    <property type="entry name" value="TPR-like"/>
    <property type="match status" value="1"/>
</dbReference>
<dbReference type="Pfam" id="PF12895">
    <property type="entry name" value="ANAPC3"/>
    <property type="match status" value="1"/>
</dbReference>
<dbReference type="Gene3D" id="1.25.40.10">
    <property type="entry name" value="Tetratricopeptide repeat domain"/>
    <property type="match status" value="1"/>
</dbReference>
<dbReference type="AlphaFoldDB" id="A0A1Q9CWD7"/>
<dbReference type="OrthoDB" id="95390at2759"/>
<evidence type="ECO:0000313" key="8">
    <source>
        <dbReference type="EMBL" id="OLP87205.1"/>
    </source>
</evidence>
<dbReference type="Proteomes" id="UP000186817">
    <property type="component" value="Unassembled WGS sequence"/>
</dbReference>
<evidence type="ECO:0000256" key="5">
    <source>
        <dbReference type="ARBA" id="ARBA00022803"/>
    </source>
</evidence>
<dbReference type="GO" id="GO:0035720">
    <property type="term" value="P:intraciliary anterograde transport"/>
    <property type="evidence" value="ECO:0007669"/>
    <property type="project" value="TreeGrafter"/>
</dbReference>
<dbReference type="EMBL" id="LSRX01000874">
    <property type="protein sequence ID" value="OLP87205.1"/>
    <property type="molecule type" value="Genomic_DNA"/>
</dbReference>
<protein>
    <recommendedName>
        <fullName evidence="3">Intraflagellar transport protein 56</fullName>
    </recommendedName>
</protein>
<dbReference type="PROSITE" id="PS50005">
    <property type="entry name" value="TPR"/>
    <property type="match status" value="1"/>
</dbReference>
<feature type="repeat" description="TPR" evidence="7">
    <location>
        <begin position="228"/>
        <end position="261"/>
    </location>
</feature>
<dbReference type="GO" id="GO:0030992">
    <property type="term" value="C:intraciliary transport particle B"/>
    <property type="evidence" value="ECO:0007669"/>
    <property type="project" value="TreeGrafter"/>
</dbReference>
<proteinExistence type="inferred from homology"/>
<dbReference type="InterPro" id="IPR011990">
    <property type="entry name" value="TPR-like_helical_dom_sf"/>
</dbReference>
<gene>
    <name evidence="8" type="primary">TTC26</name>
    <name evidence="8" type="ORF">AK812_SmicGene31592</name>
</gene>
<evidence type="ECO:0000256" key="4">
    <source>
        <dbReference type="ARBA" id="ARBA00022737"/>
    </source>
</evidence>
<evidence type="ECO:0000256" key="3">
    <source>
        <dbReference type="ARBA" id="ARBA00019387"/>
    </source>
</evidence>
<keyword evidence="5 7" id="KW-0802">TPR repeat</keyword>
<sequence>MFLSLATAVPLAPAIDGREVEYIVNRVIKKWAKENRIKLDCQCCLQRVVIRSKYWMIYELQQSKMSSMRSHKLQVSASNFAPEDGPLIIKTGGPMDIKIPRCAEKLTLKEATGVTDGRHRDIKIPLLWVMGAFLKVSVRQEPGIREWIPLKDEGHFADEAEAEATPGLHCAMSMLPTHPLVRKDRRKLYFEGLDIDILPSLEEFLEVCDYVGAVTLLEFEKKTREDRPHLLMWLAYSYFHNGDYKKAIDTYDDAMRKENDPNIAVYKALCQYQEAEEEATKAQFRVEAQGSPSEKFD</sequence>
<evidence type="ECO:0000313" key="9">
    <source>
        <dbReference type="Proteomes" id="UP000186817"/>
    </source>
</evidence>
<dbReference type="InterPro" id="IPR030511">
    <property type="entry name" value="TTC26"/>
</dbReference>
<reference evidence="8 9" key="1">
    <citation type="submission" date="2016-02" db="EMBL/GenBank/DDBJ databases">
        <title>Genome analysis of coral dinoflagellate symbionts highlights evolutionary adaptations to a symbiotic lifestyle.</title>
        <authorList>
            <person name="Aranda M."/>
            <person name="Li Y."/>
            <person name="Liew Y.J."/>
            <person name="Baumgarten S."/>
            <person name="Simakov O."/>
            <person name="Wilson M."/>
            <person name="Piel J."/>
            <person name="Ashoor H."/>
            <person name="Bougouffa S."/>
            <person name="Bajic V.B."/>
            <person name="Ryu T."/>
            <person name="Ravasi T."/>
            <person name="Bayer T."/>
            <person name="Micklem G."/>
            <person name="Kim H."/>
            <person name="Bhak J."/>
            <person name="Lajeunesse T.C."/>
            <person name="Voolstra C.R."/>
        </authorList>
    </citation>
    <scope>NUCLEOTIDE SEQUENCE [LARGE SCALE GENOMIC DNA]</scope>
    <source>
        <strain evidence="8 9">CCMP2467</strain>
    </source>
</reference>
<comment type="caution">
    <text evidence="8">The sequence shown here is derived from an EMBL/GenBank/DDBJ whole genome shotgun (WGS) entry which is preliminary data.</text>
</comment>
<dbReference type="InterPro" id="IPR019734">
    <property type="entry name" value="TPR_rpt"/>
</dbReference>
<dbReference type="GO" id="GO:0120170">
    <property type="term" value="F:intraciliary transport particle B binding"/>
    <property type="evidence" value="ECO:0007669"/>
    <property type="project" value="TreeGrafter"/>
</dbReference>
<keyword evidence="6" id="KW-0966">Cell projection</keyword>
<name>A0A1Q9CWD7_SYMMI</name>
<dbReference type="PANTHER" id="PTHR14781">
    <property type="entry name" value="INTRAFLAGELLAR TRANSPORT PROTEIN 56"/>
    <property type="match status" value="1"/>
</dbReference>
<comment type="similarity">
    <text evidence="2">Belongs to the IFT56 family.</text>
</comment>
<evidence type="ECO:0000256" key="6">
    <source>
        <dbReference type="ARBA" id="ARBA00023273"/>
    </source>
</evidence>
<keyword evidence="4" id="KW-0677">Repeat</keyword>
<dbReference type="GO" id="GO:0035735">
    <property type="term" value="P:intraciliary transport involved in cilium assembly"/>
    <property type="evidence" value="ECO:0007669"/>
    <property type="project" value="TreeGrafter"/>
</dbReference>